<dbReference type="PANTHER" id="PTHR46601">
    <property type="entry name" value="ULP_PROTEASE DOMAIN-CONTAINING PROTEIN"/>
    <property type="match status" value="1"/>
</dbReference>
<dbReference type="Proteomes" id="UP001155660">
    <property type="component" value="Chromosome B22"/>
</dbReference>
<dbReference type="OrthoDB" id="8945351at2759"/>
<dbReference type="AlphaFoldDB" id="A0A9R0AMZ9"/>
<accession>A0A9R0AMZ9</accession>
<dbReference type="GeneID" id="122141434"/>
<name>A0A9R0AMZ9_CYPCA</name>
<dbReference type="RefSeq" id="XP_042604822.1">
    <property type="nucleotide sequence ID" value="XM_042748888.1"/>
</dbReference>
<organism evidence="1">
    <name type="scientific">Cyprinus carpio</name>
    <name type="common">Common carp</name>
    <dbReference type="NCBI Taxonomy" id="7962"/>
    <lineage>
        <taxon>Eukaryota</taxon>
        <taxon>Metazoa</taxon>
        <taxon>Chordata</taxon>
        <taxon>Craniata</taxon>
        <taxon>Vertebrata</taxon>
        <taxon>Euteleostomi</taxon>
        <taxon>Actinopterygii</taxon>
        <taxon>Neopterygii</taxon>
        <taxon>Teleostei</taxon>
        <taxon>Ostariophysi</taxon>
        <taxon>Cypriniformes</taxon>
        <taxon>Cyprinidae</taxon>
        <taxon>Cyprininae</taxon>
        <taxon>Cyprinus</taxon>
    </lineage>
</organism>
<protein>
    <submittedName>
        <fullName evidence="1">Uncharacterized protein LOC122141434</fullName>
    </submittedName>
</protein>
<proteinExistence type="predicted"/>
<evidence type="ECO:0000313" key="1">
    <source>
        <dbReference type="RefSeq" id="XP_042604822.1"/>
    </source>
</evidence>
<reference evidence="1" key="1">
    <citation type="submission" date="2025-08" db="UniProtKB">
        <authorList>
            <consortium name="RefSeq"/>
        </authorList>
    </citation>
    <scope>IDENTIFICATION</scope>
    <source>
        <tissue evidence="1">Muscle</tissue>
    </source>
</reference>
<sequence length="268" mass="30532">MWSVTDQRHNIAQKKNFFLLTNVPYQMGWKRVTWTFLEAGHGKGPADGIGAAVKRRADDLIARGKDIPDARVLLEELKQQKSATEVFYIEPDAIEAMDVHVPSELQTIRGKMKIHQINSHSPSQMSWRIPSCFCSAPNDCNCFTPETVRFQPWDEATPTTSTLPVTSQDQGLQPILDLHEGLIGQWCAVVYDGDVYPGIIQDVELYSGAQVKTMTGIGINRFYWPLRDDVIWYQPMDIIGLIPEPVPLTKRHKEIKTEVWKEICKIWP</sequence>
<dbReference type="KEGG" id="ccar:122141434"/>
<gene>
    <name evidence="1" type="primary">LOC122141434</name>
</gene>
<dbReference type="PANTHER" id="PTHR46601:SF1">
    <property type="entry name" value="ADF-H DOMAIN-CONTAINING PROTEIN"/>
    <property type="match status" value="1"/>
</dbReference>